<feature type="non-terminal residue" evidence="3">
    <location>
        <position position="1"/>
    </location>
</feature>
<reference evidence="3" key="1">
    <citation type="journal article" date="2019" name="Environ. Microbiol.">
        <title>Fungal ecological strategies reflected in gene transcription - a case study of two litter decomposers.</title>
        <authorList>
            <person name="Barbi F."/>
            <person name="Kohler A."/>
            <person name="Barry K."/>
            <person name="Baskaran P."/>
            <person name="Daum C."/>
            <person name="Fauchery L."/>
            <person name="Ihrmark K."/>
            <person name="Kuo A."/>
            <person name="LaButti K."/>
            <person name="Lipzen A."/>
            <person name="Morin E."/>
            <person name="Grigoriev I.V."/>
            <person name="Henrissat B."/>
            <person name="Lindahl B."/>
            <person name="Martin F."/>
        </authorList>
    </citation>
    <scope>NUCLEOTIDE SEQUENCE</scope>
    <source>
        <strain evidence="3">JB14</strain>
    </source>
</reference>
<dbReference type="GO" id="GO:0003746">
    <property type="term" value="F:translation elongation factor activity"/>
    <property type="evidence" value="ECO:0007669"/>
    <property type="project" value="UniProtKB-UniRule"/>
</dbReference>
<feature type="domain" description="EF-1-gamma C-terminal" evidence="2">
    <location>
        <begin position="1"/>
        <end position="67"/>
    </location>
</feature>
<gene>
    <name evidence="3" type="ORF">BT96DRAFT_1087330</name>
</gene>
<dbReference type="SMART" id="SM01183">
    <property type="entry name" value="EF1G"/>
    <property type="match status" value="1"/>
</dbReference>
<proteinExistence type="predicted"/>
<dbReference type="GO" id="GO:0005634">
    <property type="term" value="C:nucleus"/>
    <property type="evidence" value="ECO:0007669"/>
    <property type="project" value="TreeGrafter"/>
</dbReference>
<dbReference type="PANTHER" id="PTHR43986">
    <property type="entry name" value="ELONGATION FACTOR 1-GAMMA"/>
    <property type="match status" value="1"/>
</dbReference>
<accession>A0A6A4GLD6</accession>
<protein>
    <submittedName>
        <fullName evidence="3">EEF1-gamma domain-containing protein</fullName>
    </submittedName>
</protein>
<keyword evidence="4" id="KW-1185">Reference proteome</keyword>
<name>A0A6A4GLD6_9AGAR</name>
<dbReference type="InterPro" id="IPR050802">
    <property type="entry name" value="EF-GSTs"/>
</dbReference>
<dbReference type="OrthoDB" id="249703at2759"/>
<keyword evidence="1" id="KW-0648">Protein biosynthesis</keyword>
<dbReference type="Pfam" id="PF00647">
    <property type="entry name" value="EF1G"/>
    <property type="match status" value="1"/>
</dbReference>
<sequence length="67" mass="7983">VKNPLDGLPTSNFNLEDWKRAYSNKDTRGKDGAFEWLYEHFDKEGFSLWRVDFKYNNDLTQTFKSSN</sequence>
<dbReference type="AlphaFoldDB" id="A0A6A4GLD6"/>
<keyword evidence="1" id="KW-0251">Elongation factor</keyword>
<evidence type="ECO:0000256" key="1">
    <source>
        <dbReference type="PROSITE-ProRule" id="PRU00519"/>
    </source>
</evidence>
<dbReference type="PROSITE" id="PS50040">
    <property type="entry name" value="EF1G_C"/>
    <property type="match status" value="1"/>
</dbReference>
<dbReference type="Proteomes" id="UP000799118">
    <property type="component" value="Unassembled WGS sequence"/>
</dbReference>
<dbReference type="PANTHER" id="PTHR43986:SF1">
    <property type="entry name" value="ELONGATION FACTOR 1-GAMMA"/>
    <property type="match status" value="1"/>
</dbReference>
<evidence type="ECO:0000313" key="3">
    <source>
        <dbReference type="EMBL" id="KAE9386085.1"/>
    </source>
</evidence>
<organism evidence="3 4">
    <name type="scientific">Gymnopus androsaceus JB14</name>
    <dbReference type="NCBI Taxonomy" id="1447944"/>
    <lineage>
        <taxon>Eukaryota</taxon>
        <taxon>Fungi</taxon>
        <taxon>Dikarya</taxon>
        <taxon>Basidiomycota</taxon>
        <taxon>Agaricomycotina</taxon>
        <taxon>Agaricomycetes</taxon>
        <taxon>Agaricomycetidae</taxon>
        <taxon>Agaricales</taxon>
        <taxon>Marasmiineae</taxon>
        <taxon>Omphalotaceae</taxon>
        <taxon>Gymnopus</taxon>
    </lineage>
</organism>
<evidence type="ECO:0000259" key="2">
    <source>
        <dbReference type="PROSITE" id="PS50040"/>
    </source>
</evidence>
<dbReference type="InterPro" id="IPR036433">
    <property type="entry name" value="EF1B_G_C_sf"/>
</dbReference>
<dbReference type="SUPFAM" id="SSF89942">
    <property type="entry name" value="eEF1-gamma domain"/>
    <property type="match status" value="1"/>
</dbReference>
<dbReference type="GO" id="GO:0005737">
    <property type="term" value="C:cytoplasm"/>
    <property type="evidence" value="ECO:0007669"/>
    <property type="project" value="TreeGrafter"/>
</dbReference>
<dbReference type="Gene3D" id="3.30.70.1010">
    <property type="entry name" value="Translation elongation factor EF1B, gamma chain, conserved domain"/>
    <property type="match status" value="1"/>
</dbReference>
<evidence type="ECO:0000313" key="4">
    <source>
        <dbReference type="Proteomes" id="UP000799118"/>
    </source>
</evidence>
<dbReference type="InterPro" id="IPR001662">
    <property type="entry name" value="EF1B_G_C"/>
</dbReference>
<dbReference type="EMBL" id="ML769913">
    <property type="protein sequence ID" value="KAE9386085.1"/>
    <property type="molecule type" value="Genomic_DNA"/>
</dbReference>